<dbReference type="RefSeq" id="WP_345374482.1">
    <property type="nucleotide sequence ID" value="NZ_BAABJX010000059.1"/>
</dbReference>
<protein>
    <recommendedName>
        <fullName evidence="4">Lipoprotein</fullName>
    </recommendedName>
</protein>
<comment type="caution">
    <text evidence="2">The sequence shown here is derived from an EMBL/GenBank/DDBJ whole genome shotgun (WGS) entry which is preliminary data.</text>
</comment>
<feature type="coiled-coil region" evidence="1">
    <location>
        <begin position="73"/>
        <end position="191"/>
    </location>
</feature>
<reference evidence="3" key="1">
    <citation type="journal article" date="2019" name="Int. J. Syst. Evol. Microbiol.">
        <title>The Global Catalogue of Microorganisms (GCM) 10K type strain sequencing project: providing services to taxonomists for standard genome sequencing and annotation.</title>
        <authorList>
            <consortium name="The Broad Institute Genomics Platform"/>
            <consortium name="The Broad Institute Genome Sequencing Center for Infectious Disease"/>
            <person name="Wu L."/>
            <person name="Ma J."/>
        </authorList>
    </citation>
    <scope>NUCLEOTIDE SEQUENCE [LARGE SCALE GENOMIC DNA]</scope>
    <source>
        <strain evidence="3">JCM 18326</strain>
    </source>
</reference>
<dbReference type="Proteomes" id="UP001500298">
    <property type="component" value="Unassembled WGS sequence"/>
</dbReference>
<keyword evidence="1" id="KW-0175">Coiled coil</keyword>
<keyword evidence="3" id="KW-1185">Reference proteome</keyword>
<dbReference type="PROSITE" id="PS51257">
    <property type="entry name" value="PROKAR_LIPOPROTEIN"/>
    <property type="match status" value="1"/>
</dbReference>
<proteinExistence type="predicted"/>
<feature type="coiled-coil region" evidence="1">
    <location>
        <begin position="18"/>
        <end position="49"/>
    </location>
</feature>
<evidence type="ECO:0000313" key="3">
    <source>
        <dbReference type="Proteomes" id="UP001500298"/>
    </source>
</evidence>
<name>A0ABP9DJ88_9BACT</name>
<evidence type="ECO:0008006" key="4">
    <source>
        <dbReference type="Google" id="ProtNLM"/>
    </source>
</evidence>
<evidence type="ECO:0000256" key="1">
    <source>
        <dbReference type="SAM" id="Coils"/>
    </source>
</evidence>
<organism evidence="2 3">
    <name type="scientific">Algivirga pacifica</name>
    <dbReference type="NCBI Taxonomy" id="1162670"/>
    <lineage>
        <taxon>Bacteria</taxon>
        <taxon>Pseudomonadati</taxon>
        <taxon>Bacteroidota</taxon>
        <taxon>Cytophagia</taxon>
        <taxon>Cytophagales</taxon>
        <taxon>Flammeovirgaceae</taxon>
        <taxon>Algivirga</taxon>
    </lineage>
</organism>
<dbReference type="EMBL" id="BAABJX010000059">
    <property type="protein sequence ID" value="GAA4848609.1"/>
    <property type="molecule type" value="Genomic_DNA"/>
</dbReference>
<sequence length="249" mass="28970">MRPYLIFFLPLFLIGCGITEENEQLKQKVAEMQEELEATRQAATALDEVGSLLDSIEDNRKIMMLDLEKGTSYESYQERIRKLNEFLAESDEKLADSEELIANLGSNNKNLSNTVKRLTSQLKKRTEEIRELNEQVEKYSKENKALIKTVDLQSQEIRDQQVLIEQKKVELQSLEERVEKMMVDAKNAEADSYFKQASAMEEAAKRTNFFSPKKKKQTYQEALDLYKKSFEAGNKEAYTKIEELEERLK</sequence>
<accession>A0ABP9DJ88</accession>
<gene>
    <name evidence="2" type="ORF">GCM10023331_36660</name>
</gene>
<evidence type="ECO:0000313" key="2">
    <source>
        <dbReference type="EMBL" id="GAA4848609.1"/>
    </source>
</evidence>